<dbReference type="GO" id="GO:0140097">
    <property type="term" value="F:catalytic activity, acting on DNA"/>
    <property type="evidence" value="ECO:0007669"/>
    <property type="project" value="UniProtKB-ARBA"/>
</dbReference>
<dbReference type="EMBL" id="AP031322">
    <property type="protein sequence ID" value="BFH74685.1"/>
    <property type="molecule type" value="Genomic_DNA"/>
</dbReference>
<dbReference type="Pfam" id="PF00270">
    <property type="entry name" value="DEAD"/>
    <property type="match status" value="1"/>
</dbReference>
<dbReference type="GO" id="GO:0003676">
    <property type="term" value="F:nucleic acid binding"/>
    <property type="evidence" value="ECO:0007669"/>
    <property type="project" value="InterPro"/>
</dbReference>
<feature type="domain" description="Helicase ATP-binding" evidence="1">
    <location>
        <begin position="35"/>
        <end position="258"/>
    </location>
</feature>
<dbReference type="SUPFAM" id="SSF52540">
    <property type="entry name" value="P-loop containing nucleoside triphosphate hydrolases"/>
    <property type="match status" value="1"/>
</dbReference>
<protein>
    <recommendedName>
        <fullName evidence="1">Helicase ATP-binding domain-containing protein</fullName>
    </recommendedName>
</protein>
<dbReference type="InterPro" id="IPR027417">
    <property type="entry name" value="P-loop_NTPase"/>
</dbReference>
<dbReference type="InterPro" id="IPR014001">
    <property type="entry name" value="Helicase_ATP-bd"/>
</dbReference>
<name>A0AAT9GUS1_9CREN</name>
<dbReference type="GeneID" id="92355584"/>
<proteinExistence type="predicted"/>
<evidence type="ECO:0000259" key="1">
    <source>
        <dbReference type="PROSITE" id="PS51192"/>
    </source>
</evidence>
<dbReference type="PROSITE" id="PS51192">
    <property type="entry name" value="HELICASE_ATP_BIND_1"/>
    <property type="match status" value="1"/>
</dbReference>
<dbReference type="Gene3D" id="3.40.50.300">
    <property type="entry name" value="P-loop containing nucleotide triphosphate hydrolases"/>
    <property type="match status" value="2"/>
</dbReference>
<dbReference type="InterPro" id="IPR011545">
    <property type="entry name" value="DEAD/DEAH_box_helicase_dom"/>
</dbReference>
<dbReference type="GO" id="GO:0120545">
    <property type="term" value="F:nucleic acid conformation isomerase activity"/>
    <property type="evidence" value="ECO:0007669"/>
    <property type="project" value="UniProtKB-ARBA"/>
</dbReference>
<gene>
    <name evidence="2" type="ORF">SJAV_26290</name>
</gene>
<dbReference type="KEGG" id="sjv:SJAV_26290"/>
<accession>A0AAT9GUS1</accession>
<sequence length="630" mass="71790">MTTITQEYHINPIYLPLGDMEINGIRLRKFQEELYLALEKNNKICLQAPTGSGKTFSIFALFLHAMELRRPVVGIYPSRELVKDQAKSIISTLKRMGLNVKEEKENAYTIFNGKIIAKSNGQVIREEEGDIYVVILTSESKNDAYEILSNYNPTQYLIMLTVPEYPYMYISHLGKMPSMSTVIEAVIKGVKPEIPKDVVRDLFTQFAKFFNGYFFIDEYHLYTGLSRSSLKLLIKMIDDYNANNLPAKYVFSSATPVNLPCEKTITATTSNEGDLIRKETKLVFHFTTTNPQEEIVNNVESLIDSDRKTSIIVDRVYYIAEICEKIEASVVWGLDKTYGKCKKSEDIRKEKVLVGNHAISFGVDIPDLDYGIIHAHDAETAIQRIGRFGRHGNGIAEIHIYLKAGNIGKLLKENELDLEKYLNLINNLYKKRIDDGLDSIEFANVREEVMIKSYETLKKIANSENVTLGKMNVNLPQLIQAEDYFKLFAFRPGGIEGKWCNGGKDDFFTMIRNFEYDYEKHCFKDTPLKQNPEVILASGTLKKYLGKIVRASEFFHHTEAKIVINKNVKIEMSEMKELSDAFVIPLNSGRWSKFNTEMARLVATYASALVACEGDNKFTCDKADALLLFI</sequence>
<reference evidence="2" key="1">
    <citation type="submission" date="2024-03" db="EMBL/GenBank/DDBJ databases">
        <title>Complete genome sequence of Sulfurisphaera javensis strain KD-1.</title>
        <authorList>
            <person name="Sakai H."/>
            <person name="Nur N."/>
            <person name="Suwanto A."/>
            <person name="Kurosawa N."/>
        </authorList>
    </citation>
    <scope>NUCLEOTIDE SEQUENCE</scope>
    <source>
        <strain evidence="2">KD-1</strain>
    </source>
</reference>
<dbReference type="GO" id="GO:0005524">
    <property type="term" value="F:ATP binding"/>
    <property type="evidence" value="ECO:0007669"/>
    <property type="project" value="InterPro"/>
</dbReference>
<dbReference type="AlphaFoldDB" id="A0AAT9GUS1"/>
<dbReference type="RefSeq" id="WP_369610171.1">
    <property type="nucleotide sequence ID" value="NZ_AP031322.1"/>
</dbReference>
<organism evidence="2">
    <name type="scientific">Sulfurisphaera javensis</name>
    <dbReference type="NCBI Taxonomy" id="2049879"/>
    <lineage>
        <taxon>Archaea</taxon>
        <taxon>Thermoproteota</taxon>
        <taxon>Thermoprotei</taxon>
        <taxon>Sulfolobales</taxon>
        <taxon>Sulfolobaceae</taxon>
        <taxon>Sulfurisphaera</taxon>
    </lineage>
</organism>
<evidence type="ECO:0000313" key="2">
    <source>
        <dbReference type="EMBL" id="BFH74685.1"/>
    </source>
</evidence>
<dbReference type="SMART" id="SM00487">
    <property type="entry name" value="DEXDc"/>
    <property type="match status" value="1"/>
</dbReference>